<sequence>MTAATTPPPQSPTMPPIDRDRFAGTVLITDIPPCANYSGGIFLDQILASIDYGVRHAVVILNPELKPEVTPRAAASMRIERLSKPHEFHDPTVLTTGAVRERELGAAATVDTVIVPQLVAKLKAIGATSLWVLLEGQTLIRVAHQLQRVTSLPMTVQVMDPPTNWLRAHGVDPTTTAELLDQYDAVIRGASAVAAASWAMAELYQERHGTPSFAVVPSLSQELARPPAAFPSGQRPFRIAVAGQIYARDEWYALTRALDQIEWRVDGRTIEIHAFTRDPIAADLIALGHVVCRRWLPTPDLIGALQDMDLVYCPYRFGEPFREEATLCFPSKLTTYLALGRPVLFHGPRYASPAKFLAREDAAFTWHSMDPDELGGMLAGILRDPDAYARVAAAGRRLFDATLTDRHLASAIAGALLAAVPRTPHDNTDMPAAGRPPVILVVAFGSSVHTARWMNMVTRSGFRFVLCPTVRLPLSEDFRAVRTVRDAANLDGMAPGELGCFDLDSVDEDEIAAVERGIGYQAFVPSFASSLRLASPAHVVAAVRRFAPVAVHSMEVQFAGYMTLGAKDVLGRAMPPWLLSNWGSDIYLYRKLAAHQDRLARIARSIDAYLAECERDVGIVRAMGFAGPVGPTMPASGGIDFAGFPPLDSFEPPSRRREIHVKGYHGWSGRGLHILAAVHLAAPALDGFRIRVMLAGPEVAEMVRIMRERDGLDIACEPYLPTYLESIRRLGRARVAIGLGISDGISTTLLESMAVGAFPIKGSSSCADEWIRDRTGFIVSPHDTRAMADALVRAATDDALVDAAAPVNRRIVEERWDGARNSGVFLRFLQDFLGIEAPPAPEPAAPEPVAAPPAAVWPPAEPLEPRHLVDAGWYRAAHAEALAPEEDAAEHFLLHGWRRGVDPNPWFSTRFYLAANPAVADAGICPLVDFVGEGAAQGRRPHPIFDVAWYSERYLGSRPPTPEALRHFLTVGLAAGAVPNPLLDRPGVRERVAAVPVADRNAALPRLLEERQEQDRRLRTMVDESWYRGAYPDATATGIPPVAHFLYCGWFEGRVPNAALDRLEVHRRLLAAPPVDRSAVLLRLAAGDLGDPDPLVVLVDEDWYRSAYPDVAAAGVAPAVHYVHHGWRERRDPNPWFSTSGYLSAYPDVAEAKLCPLLHFVQRGAAEGRRPHPAFDIVWYSRRYLGSEQPTAEALIHFLTVGRGTGAVPNEPLDRPAAAAAPRAAAPRAAAGVRPEREEEALLLALVDADWYRTAGSGTPVSAADALRHYREEGWRQGLDPNPWFSTTAYRSAHPDADAGLCPLVHFVRQGAERGHRPHPGFDIVWYGRHHLGADRPTAEALRHFLTIGLAAGAVPDPDLHGPAVQDRLLATPPAERTALIGRLQEWSARAAAGPLDWEVERASHGEDAGLLAVWLTRGLARQTSPVLILCDGADAIAQARLAARVLPLEEAALFGMVGPDGALVIGDGVTGLRLRLPYHTEALKDLLTATGVRRAAALAPALCTGPVARGIRDARIPLPAEPSVPGWS</sequence>
<accession>A0ABX2TKD7</accession>
<evidence type="ECO:0008006" key="3">
    <source>
        <dbReference type="Google" id="ProtNLM"/>
    </source>
</evidence>
<organism evidence="1 2">
    <name type="scientific">Azospirillum oleiclasticum</name>
    <dbReference type="NCBI Taxonomy" id="2735135"/>
    <lineage>
        <taxon>Bacteria</taxon>
        <taxon>Pseudomonadati</taxon>
        <taxon>Pseudomonadota</taxon>
        <taxon>Alphaproteobacteria</taxon>
        <taxon>Rhodospirillales</taxon>
        <taxon>Azospirillaceae</taxon>
        <taxon>Azospirillum</taxon>
    </lineage>
</organism>
<gene>
    <name evidence="1" type="ORF">HND93_31175</name>
</gene>
<protein>
    <recommendedName>
        <fullName evidence="3">Glycosyltransferase</fullName>
    </recommendedName>
</protein>
<dbReference type="SUPFAM" id="SSF53756">
    <property type="entry name" value="UDP-Glycosyltransferase/glycogen phosphorylase"/>
    <property type="match status" value="2"/>
</dbReference>
<evidence type="ECO:0000313" key="1">
    <source>
        <dbReference type="EMBL" id="NYZ24190.1"/>
    </source>
</evidence>
<proteinExistence type="predicted"/>
<keyword evidence="2" id="KW-1185">Reference proteome</keyword>
<reference evidence="1 2" key="1">
    <citation type="submission" date="2020-05" db="EMBL/GenBank/DDBJ databases">
        <title>Azospirillum oleiclasticum sp. nov, a nitrogen-fixing and heavy crude oil-emulsifying bacterium isolated from the crude oil of Yumen Oilfield.</title>
        <authorList>
            <person name="Wu D."/>
            <person name="Cai M."/>
            <person name="Zhang X."/>
        </authorList>
    </citation>
    <scope>NUCLEOTIDE SEQUENCE [LARGE SCALE GENOMIC DNA]</scope>
    <source>
        <strain evidence="1 2">ROY-1-1-2</strain>
    </source>
</reference>
<comment type="caution">
    <text evidence="1">The sequence shown here is derived from an EMBL/GenBank/DDBJ whole genome shotgun (WGS) entry which is preliminary data.</text>
</comment>
<dbReference type="RefSeq" id="WP_180285967.1">
    <property type="nucleotide sequence ID" value="NZ_JABFDB010000037.1"/>
</dbReference>
<evidence type="ECO:0000313" key="2">
    <source>
        <dbReference type="Proteomes" id="UP000584642"/>
    </source>
</evidence>
<dbReference type="EMBL" id="JABFDB010000037">
    <property type="protein sequence ID" value="NYZ24190.1"/>
    <property type="molecule type" value="Genomic_DNA"/>
</dbReference>
<dbReference type="Proteomes" id="UP000584642">
    <property type="component" value="Unassembled WGS sequence"/>
</dbReference>
<name>A0ABX2TKD7_9PROT</name>
<dbReference type="Gene3D" id="3.40.50.2000">
    <property type="entry name" value="Glycogen Phosphorylase B"/>
    <property type="match status" value="3"/>
</dbReference>